<evidence type="ECO:0000313" key="2">
    <source>
        <dbReference type="Proteomes" id="UP000177501"/>
    </source>
</evidence>
<comment type="caution">
    <text evidence="1">The sequence shown here is derived from an EMBL/GenBank/DDBJ whole genome shotgun (WGS) entry which is preliminary data.</text>
</comment>
<reference evidence="1 2" key="1">
    <citation type="journal article" date="2016" name="Nat. Commun.">
        <title>Thousands of microbial genomes shed light on interconnected biogeochemical processes in an aquifer system.</title>
        <authorList>
            <person name="Anantharaman K."/>
            <person name="Brown C.T."/>
            <person name="Hug L.A."/>
            <person name="Sharon I."/>
            <person name="Castelle C.J."/>
            <person name="Probst A.J."/>
            <person name="Thomas B.C."/>
            <person name="Singh A."/>
            <person name="Wilkins M.J."/>
            <person name="Karaoz U."/>
            <person name="Brodie E.L."/>
            <person name="Williams K.H."/>
            <person name="Hubbard S.S."/>
            <person name="Banfield J.F."/>
        </authorList>
    </citation>
    <scope>NUCLEOTIDE SEQUENCE [LARGE SCALE GENOMIC DNA]</scope>
</reference>
<dbReference type="Proteomes" id="UP000177501">
    <property type="component" value="Unassembled WGS sequence"/>
</dbReference>
<dbReference type="EMBL" id="MGHA01000061">
    <property type="protein sequence ID" value="OGM57363.1"/>
    <property type="molecule type" value="Genomic_DNA"/>
</dbReference>
<dbReference type="AlphaFoldDB" id="A0A1F8B004"/>
<protein>
    <submittedName>
        <fullName evidence="1">Uncharacterized protein</fullName>
    </submittedName>
</protein>
<name>A0A1F8B004_9BACT</name>
<dbReference type="STRING" id="1802514.A2955_05000"/>
<gene>
    <name evidence="1" type="ORF">A2955_05000</name>
</gene>
<sequence length="92" mass="10265">MGYGPPYGIPIPEEVHDLYSPEVKEAWGKFDAWWKEALYNSDGNPVSRNTMPQNVCEAMDLILQTSIPGYEEDGITGADSCYMIGVLMLMTD</sequence>
<proteinExistence type="predicted"/>
<evidence type="ECO:0000313" key="1">
    <source>
        <dbReference type="EMBL" id="OGM57363.1"/>
    </source>
</evidence>
<organism evidence="1 2">
    <name type="scientific">Candidatus Woesebacteria bacterium RIFCSPLOWO2_01_FULL_37_19</name>
    <dbReference type="NCBI Taxonomy" id="1802514"/>
    <lineage>
        <taxon>Bacteria</taxon>
        <taxon>Candidatus Woeseibacteriota</taxon>
    </lineage>
</organism>
<accession>A0A1F8B004</accession>